<reference evidence="8 9" key="1">
    <citation type="submission" date="2024-09" db="EMBL/GenBank/DDBJ databases">
        <title>The Natural Products Discovery Center: Release of the First 8490 Sequenced Strains for Exploring Actinobacteria Biosynthetic Diversity.</title>
        <authorList>
            <person name="Kalkreuter E."/>
            <person name="Kautsar S.A."/>
            <person name="Yang D."/>
            <person name="Bader C.D."/>
            <person name="Teijaro C.N."/>
            <person name="Fluegel L."/>
            <person name="Davis C.M."/>
            <person name="Simpson J.R."/>
            <person name="Lauterbach L."/>
            <person name="Steele A.D."/>
            <person name="Gui C."/>
            <person name="Meng S."/>
            <person name="Li G."/>
            <person name="Viehrig K."/>
            <person name="Ye F."/>
            <person name="Su P."/>
            <person name="Kiefer A.F."/>
            <person name="Nichols A."/>
            <person name="Cepeda A.J."/>
            <person name="Yan W."/>
            <person name="Fan B."/>
            <person name="Jiang Y."/>
            <person name="Adhikari A."/>
            <person name="Zheng C.-J."/>
            <person name="Schuster L."/>
            <person name="Cowan T.M."/>
            <person name="Smanski M.J."/>
            <person name="Chevrette M.G."/>
            <person name="De Carvalho L.P.S."/>
            <person name="Shen B."/>
        </authorList>
    </citation>
    <scope>NUCLEOTIDE SEQUENCE [LARGE SCALE GENOMIC DNA]</scope>
    <source>
        <strain evidence="8 9">NPDC058546</strain>
    </source>
</reference>
<dbReference type="InterPro" id="IPR050763">
    <property type="entry name" value="ABC_transporter_ATP-binding"/>
</dbReference>
<keyword evidence="3" id="KW-0813">Transport</keyword>
<dbReference type="InterPro" id="IPR027417">
    <property type="entry name" value="P-loop_NTPase"/>
</dbReference>
<evidence type="ECO:0000256" key="5">
    <source>
        <dbReference type="ARBA" id="ARBA00022840"/>
    </source>
</evidence>
<comment type="similarity">
    <text evidence="2">Belongs to the ABC transporter superfamily.</text>
</comment>
<keyword evidence="4" id="KW-0547">Nucleotide-binding</keyword>
<accession>A0ABW6EJZ9</accession>
<evidence type="ECO:0000256" key="3">
    <source>
        <dbReference type="ARBA" id="ARBA00022448"/>
    </source>
</evidence>
<evidence type="ECO:0000259" key="7">
    <source>
        <dbReference type="PROSITE" id="PS50893"/>
    </source>
</evidence>
<evidence type="ECO:0000256" key="4">
    <source>
        <dbReference type="ARBA" id="ARBA00022741"/>
    </source>
</evidence>
<evidence type="ECO:0000313" key="9">
    <source>
        <dbReference type="Proteomes" id="UP001598251"/>
    </source>
</evidence>
<dbReference type="SMART" id="SM00382">
    <property type="entry name" value="AAA"/>
    <property type="match status" value="1"/>
</dbReference>
<evidence type="ECO:0000256" key="1">
    <source>
        <dbReference type="ARBA" id="ARBA00004202"/>
    </source>
</evidence>
<dbReference type="EMBL" id="JBHXOF010000014">
    <property type="protein sequence ID" value="MFD4215619.1"/>
    <property type="molecule type" value="Genomic_DNA"/>
</dbReference>
<keyword evidence="5 8" id="KW-0067">ATP-binding</keyword>
<dbReference type="SUPFAM" id="SSF52540">
    <property type="entry name" value="P-loop containing nucleoside triphosphate hydrolases"/>
    <property type="match status" value="1"/>
</dbReference>
<dbReference type="GO" id="GO:0005524">
    <property type="term" value="F:ATP binding"/>
    <property type="evidence" value="ECO:0007669"/>
    <property type="project" value="UniProtKB-KW"/>
</dbReference>
<proteinExistence type="inferred from homology"/>
<dbReference type="Gene3D" id="3.40.50.300">
    <property type="entry name" value="P-loop containing nucleotide triphosphate hydrolases"/>
    <property type="match status" value="1"/>
</dbReference>
<comment type="subcellular location">
    <subcellularLocation>
        <location evidence="1">Cell membrane</location>
        <topology evidence="1">Peripheral membrane protein</topology>
    </subcellularLocation>
</comment>
<dbReference type="PANTHER" id="PTHR42711">
    <property type="entry name" value="ABC TRANSPORTER ATP-BINDING PROTEIN"/>
    <property type="match status" value="1"/>
</dbReference>
<dbReference type="CDD" id="cd03230">
    <property type="entry name" value="ABC_DR_subfamily_A"/>
    <property type="match status" value="1"/>
</dbReference>
<evidence type="ECO:0000256" key="6">
    <source>
        <dbReference type="ARBA" id="ARBA00023251"/>
    </source>
</evidence>
<protein>
    <submittedName>
        <fullName evidence="8">ATP-binding cassette domain-containing protein</fullName>
    </submittedName>
</protein>
<keyword evidence="9" id="KW-1185">Reference proteome</keyword>
<evidence type="ECO:0000256" key="2">
    <source>
        <dbReference type="ARBA" id="ARBA00005417"/>
    </source>
</evidence>
<evidence type="ECO:0000313" key="8">
    <source>
        <dbReference type="EMBL" id="MFD4215619.1"/>
    </source>
</evidence>
<dbReference type="InterPro" id="IPR017871">
    <property type="entry name" value="ABC_transporter-like_CS"/>
</dbReference>
<dbReference type="PROSITE" id="PS00211">
    <property type="entry name" value="ABC_TRANSPORTER_1"/>
    <property type="match status" value="1"/>
</dbReference>
<dbReference type="InterPro" id="IPR003593">
    <property type="entry name" value="AAA+_ATPase"/>
</dbReference>
<feature type="domain" description="ABC transporter" evidence="7">
    <location>
        <begin position="5"/>
        <end position="230"/>
    </location>
</feature>
<sequence length="304" mass="33031">MTPVALAEGLSKSYGKHKALDGLSLSINQGEVFGYLGPNGAGKTTTIRLMLDLIRPTSGRVELFGKAPREGGSDVRRRIGYLPGELPLAGRGSGLELLEFLAKVRGGVEKATITSLAERLNVDLKRPVHNLSKGNKQKVGIIQAFMHTPDLLILDEPTTGLDPLVQQEFLAMVREAKQNGQTVLMSSHILSEVQHVGDRVAIIRSGKLISVSDVDTLLQQAQRRVEIRFADPVDPRHFSALPGVRDVNVQANTLSCTLDGTADALVKTAAQHTVVSLVCEEPDLEEIFLHAYAQEPKEEMHGVR</sequence>
<dbReference type="PROSITE" id="PS50893">
    <property type="entry name" value="ABC_TRANSPORTER_2"/>
    <property type="match status" value="1"/>
</dbReference>
<dbReference type="InterPro" id="IPR003439">
    <property type="entry name" value="ABC_transporter-like_ATP-bd"/>
</dbReference>
<dbReference type="Proteomes" id="UP001598251">
    <property type="component" value="Unassembled WGS sequence"/>
</dbReference>
<dbReference type="PANTHER" id="PTHR42711:SF5">
    <property type="entry name" value="ABC TRANSPORTER ATP-BINDING PROTEIN NATA"/>
    <property type="match status" value="1"/>
</dbReference>
<name>A0ABW6EJZ9_9ACTN</name>
<dbReference type="Pfam" id="PF00005">
    <property type="entry name" value="ABC_tran"/>
    <property type="match status" value="1"/>
</dbReference>
<organism evidence="8 9">
    <name type="scientific">Streptomyces sindenensis</name>
    <dbReference type="NCBI Taxonomy" id="67363"/>
    <lineage>
        <taxon>Bacteria</taxon>
        <taxon>Bacillati</taxon>
        <taxon>Actinomycetota</taxon>
        <taxon>Actinomycetes</taxon>
        <taxon>Kitasatosporales</taxon>
        <taxon>Streptomycetaceae</taxon>
        <taxon>Streptomyces</taxon>
    </lineage>
</organism>
<comment type="caution">
    <text evidence="8">The sequence shown here is derived from an EMBL/GenBank/DDBJ whole genome shotgun (WGS) entry which is preliminary data.</text>
</comment>
<gene>
    <name evidence="8" type="ORF">ACFWSS_22350</name>
</gene>
<dbReference type="RefSeq" id="WP_382830300.1">
    <property type="nucleotide sequence ID" value="NZ_JBHXLY010000038.1"/>
</dbReference>
<keyword evidence="6" id="KW-0046">Antibiotic resistance</keyword>